<protein>
    <submittedName>
        <fullName evidence="2">Uncharacterized protein</fullName>
    </submittedName>
</protein>
<name>A0A388MCV0_CHABU</name>
<feature type="compositionally biased region" description="Basic and acidic residues" evidence="1">
    <location>
        <begin position="24"/>
        <end position="52"/>
    </location>
</feature>
<organism evidence="2 3">
    <name type="scientific">Chara braunii</name>
    <name type="common">Braun's stonewort</name>
    <dbReference type="NCBI Taxonomy" id="69332"/>
    <lineage>
        <taxon>Eukaryota</taxon>
        <taxon>Viridiplantae</taxon>
        <taxon>Streptophyta</taxon>
        <taxon>Charophyceae</taxon>
        <taxon>Charales</taxon>
        <taxon>Characeae</taxon>
        <taxon>Chara</taxon>
    </lineage>
</organism>
<evidence type="ECO:0000256" key="1">
    <source>
        <dbReference type="SAM" id="MobiDB-lite"/>
    </source>
</evidence>
<keyword evidence="3" id="KW-1185">Reference proteome</keyword>
<gene>
    <name evidence="2" type="ORF">CBR_g55301</name>
</gene>
<feature type="region of interest" description="Disordered" evidence="1">
    <location>
        <begin position="16"/>
        <end position="52"/>
    </location>
</feature>
<comment type="caution">
    <text evidence="2">The sequence shown here is derived from an EMBL/GenBank/DDBJ whole genome shotgun (WGS) entry which is preliminary data.</text>
</comment>
<evidence type="ECO:0000313" key="3">
    <source>
        <dbReference type="Proteomes" id="UP000265515"/>
    </source>
</evidence>
<dbReference type="Gramene" id="GBG92394">
    <property type="protein sequence ID" value="GBG92394"/>
    <property type="gene ID" value="CBR_g55301"/>
</dbReference>
<dbReference type="Proteomes" id="UP000265515">
    <property type="component" value="Unassembled WGS sequence"/>
</dbReference>
<evidence type="ECO:0000313" key="2">
    <source>
        <dbReference type="EMBL" id="GBG92394.1"/>
    </source>
</evidence>
<accession>A0A388MCV0</accession>
<proteinExistence type="predicted"/>
<dbReference type="EMBL" id="BFEA01001049">
    <property type="protein sequence ID" value="GBG92394.1"/>
    <property type="molecule type" value="Genomic_DNA"/>
</dbReference>
<reference evidence="2 3" key="1">
    <citation type="journal article" date="2018" name="Cell">
        <title>The Chara Genome: Secondary Complexity and Implications for Plant Terrestrialization.</title>
        <authorList>
            <person name="Nishiyama T."/>
            <person name="Sakayama H."/>
            <person name="Vries J.D."/>
            <person name="Buschmann H."/>
            <person name="Saint-Marcoux D."/>
            <person name="Ullrich K.K."/>
            <person name="Haas F.B."/>
            <person name="Vanderstraeten L."/>
            <person name="Becker D."/>
            <person name="Lang D."/>
            <person name="Vosolsobe S."/>
            <person name="Rombauts S."/>
            <person name="Wilhelmsson P.K.I."/>
            <person name="Janitza P."/>
            <person name="Kern R."/>
            <person name="Heyl A."/>
            <person name="Rumpler F."/>
            <person name="Villalobos L.I.A.C."/>
            <person name="Clay J.M."/>
            <person name="Skokan R."/>
            <person name="Toyoda A."/>
            <person name="Suzuki Y."/>
            <person name="Kagoshima H."/>
            <person name="Schijlen E."/>
            <person name="Tajeshwar N."/>
            <person name="Catarino B."/>
            <person name="Hetherington A.J."/>
            <person name="Saltykova A."/>
            <person name="Bonnot C."/>
            <person name="Breuninger H."/>
            <person name="Symeonidi A."/>
            <person name="Radhakrishnan G.V."/>
            <person name="Van Nieuwerburgh F."/>
            <person name="Deforce D."/>
            <person name="Chang C."/>
            <person name="Karol K.G."/>
            <person name="Hedrich R."/>
            <person name="Ulvskov P."/>
            <person name="Glockner G."/>
            <person name="Delwiche C.F."/>
            <person name="Petrasek J."/>
            <person name="Van de Peer Y."/>
            <person name="Friml J."/>
            <person name="Beilby M."/>
            <person name="Dolan L."/>
            <person name="Kohara Y."/>
            <person name="Sugano S."/>
            <person name="Fujiyama A."/>
            <person name="Delaux P.-M."/>
            <person name="Quint M."/>
            <person name="TheiBen G."/>
            <person name="Hagemann M."/>
            <person name="Harholt J."/>
            <person name="Dunand C."/>
            <person name="Zachgo S."/>
            <person name="Langdale J."/>
            <person name="Maumus F."/>
            <person name="Straeten D.V.D."/>
            <person name="Gould S.B."/>
            <person name="Rensing S.A."/>
        </authorList>
    </citation>
    <scope>NUCLEOTIDE SEQUENCE [LARGE SCALE GENOMIC DNA]</scope>
    <source>
        <strain evidence="2 3">S276</strain>
    </source>
</reference>
<dbReference type="AlphaFoldDB" id="A0A388MCV0"/>
<sequence>MLRTRVITGDESIDELPKVPVARDSSRRGGEAEKRREAERSGEAVKGRESRRLRERVRQCVVFDFHVEEWKIKELGQGRSA</sequence>